<reference evidence="1 2" key="1">
    <citation type="submission" date="2021-06" db="EMBL/GenBank/DDBJ databases">
        <title>Caerostris darwini draft genome.</title>
        <authorList>
            <person name="Kono N."/>
            <person name="Arakawa K."/>
        </authorList>
    </citation>
    <scope>NUCLEOTIDE SEQUENCE [LARGE SCALE GENOMIC DNA]</scope>
</reference>
<gene>
    <name evidence="1" type="ORF">CDAR_417771</name>
</gene>
<keyword evidence="2" id="KW-1185">Reference proteome</keyword>
<evidence type="ECO:0000313" key="1">
    <source>
        <dbReference type="EMBL" id="GIY00081.1"/>
    </source>
</evidence>
<protein>
    <submittedName>
        <fullName evidence="1">Uncharacterized protein</fullName>
    </submittedName>
</protein>
<comment type="caution">
    <text evidence="1">The sequence shown here is derived from an EMBL/GenBank/DDBJ whole genome shotgun (WGS) entry which is preliminary data.</text>
</comment>
<sequence>MYHILTLRTAAKCFDAKLSPVRQPLRTQKKTPKGFWEERNIFALLAAEGVKARERGLFVKPTKVSLNLYVFMNERVLINICVSFQEKDVGI</sequence>
<accession>A0AAV4PUS3</accession>
<proteinExistence type="predicted"/>
<organism evidence="1 2">
    <name type="scientific">Caerostris darwini</name>
    <dbReference type="NCBI Taxonomy" id="1538125"/>
    <lineage>
        <taxon>Eukaryota</taxon>
        <taxon>Metazoa</taxon>
        <taxon>Ecdysozoa</taxon>
        <taxon>Arthropoda</taxon>
        <taxon>Chelicerata</taxon>
        <taxon>Arachnida</taxon>
        <taxon>Araneae</taxon>
        <taxon>Araneomorphae</taxon>
        <taxon>Entelegynae</taxon>
        <taxon>Araneoidea</taxon>
        <taxon>Araneidae</taxon>
        <taxon>Caerostris</taxon>
    </lineage>
</organism>
<dbReference type="Proteomes" id="UP001054837">
    <property type="component" value="Unassembled WGS sequence"/>
</dbReference>
<dbReference type="EMBL" id="BPLQ01003390">
    <property type="protein sequence ID" value="GIY00081.1"/>
    <property type="molecule type" value="Genomic_DNA"/>
</dbReference>
<dbReference type="AlphaFoldDB" id="A0AAV4PUS3"/>
<evidence type="ECO:0000313" key="2">
    <source>
        <dbReference type="Proteomes" id="UP001054837"/>
    </source>
</evidence>
<name>A0AAV4PUS3_9ARAC</name>